<evidence type="ECO:0000256" key="3">
    <source>
        <dbReference type="ARBA" id="ARBA00022900"/>
    </source>
</evidence>
<dbReference type="Proteomes" id="UP001497457">
    <property type="component" value="Chromosome 21rd"/>
</dbReference>
<proteinExistence type="inferred from homology"/>
<evidence type="ECO:0000313" key="5">
    <source>
        <dbReference type="EMBL" id="CAL4992566.1"/>
    </source>
</evidence>
<evidence type="ECO:0000313" key="6">
    <source>
        <dbReference type="Proteomes" id="UP001497457"/>
    </source>
</evidence>
<sequence length="71" mass="8109">MPGRVPTEWPDLINYYVQDAITIIHRERPDLRGVRVLPPNQVPTPCPEGLVRVVIYNDANHRVINPPPYIG</sequence>
<organism evidence="4 6">
    <name type="scientific">Urochloa decumbens</name>
    <dbReference type="NCBI Taxonomy" id="240449"/>
    <lineage>
        <taxon>Eukaryota</taxon>
        <taxon>Viridiplantae</taxon>
        <taxon>Streptophyta</taxon>
        <taxon>Embryophyta</taxon>
        <taxon>Tracheophyta</taxon>
        <taxon>Spermatophyta</taxon>
        <taxon>Magnoliopsida</taxon>
        <taxon>Liliopsida</taxon>
        <taxon>Poales</taxon>
        <taxon>Poaceae</taxon>
        <taxon>PACMAD clade</taxon>
        <taxon>Panicoideae</taxon>
        <taxon>Panicodae</taxon>
        <taxon>Paniceae</taxon>
        <taxon>Melinidinae</taxon>
        <taxon>Urochloa</taxon>
    </lineage>
</organism>
<comment type="similarity">
    <text evidence="1">Belongs to the protease inhibitor I13 (potato type I serine protease inhibitor) family.</text>
</comment>
<evidence type="ECO:0000256" key="1">
    <source>
        <dbReference type="ARBA" id="ARBA00008210"/>
    </source>
</evidence>
<dbReference type="Pfam" id="PF00280">
    <property type="entry name" value="potato_inhibit"/>
    <property type="match status" value="1"/>
</dbReference>
<reference evidence="6" key="1">
    <citation type="submission" date="2024-06" db="EMBL/GenBank/DDBJ databases">
        <authorList>
            <person name="Ryan C."/>
        </authorList>
    </citation>
    <scope>NUCLEOTIDE SEQUENCE [LARGE SCALE GENOMIC DNA]</scope>
</reference>
<protein>
    <submittedName>
        <fullName evidence="4">Uncharacterized protein</fullName>
    </submittedName>
</protein>
<keyword evidence="2" id="KW-0646">Protease inhibitor</keyword>
<dbReference type="GO" id="GO:0004867">
    <property type="term" value="F:serine-type endopeptidase inhibitor activity"/>
    <property type="evidence" value="ECO:0007669"/>
    <property type="project" value="UniProtKB-KW"/>
</dbReference>
<keyword evidence="3" id="KW-0722">Serine protease inhibitor</keyword>
<dbReference type="InterPro" id="IPR036354">
    <property type="entry name" value="Prot_inh_pot1_sf"/>
</dbReference>
<reference evidence="4 6" key="2">
    <citation type="submission" date="2024-10" db="EMBL/GenBank/DDBJ databases">
        <authorList>
            <person name="Ryan C."/>
        </authorList>
    </citation>
    <scope>NUCLEOTIDE SEQUENCE [LARGE SCALE GENOMIC DNA]</scope>
</reference>
<dbReference type="Proteomes" id="UP001497457">
    <property type="component" value="Chromosome 24b"/>
</dbReference>
<dbReference type="SUPFAM" id="SSF54654">
    <property type="entry name" value="CI-2 family of serine protease inhibitors"/>
    <property type="match status" value="1"/>
</dbReference>
<accession>A0ABC9AJX6</accession>
<dbReference type="EMBL" id="OZ075131">
    <property type="protein sequence ID" value="CAL4980701.1"/>
    <property type="molecule type" value="Genomic_DNA"/>
</dbReference>
<dbReference type="EMBL" id="OZ075134">
    <property type="protein sequence ID" value="CAL4992566.1"/>
    <property type="molecule type" value="Genomic_DNA"/>
</dbReference>
<dbReference type="InterPro" id="IPR000864">
    <property type="entry name" value="Prot_inh_pot1"/>
</dbReference>
<evidence type="ECO:0000313" key="4">
    <source>
        <dbReference type="EMBL" id="CAL4980701.1"/>
    </source>
</evidence>
<gene>
    <name evidence="4" type="ORF">URODEC1_LOCUS55787</name>
    <name evidence="5" type="ORF">URODEC1_LOCUS61160</name>
</gene>
<dbReference type="AlphaFoldDB" id="A0ABC9AJX6"/>
<keyword evidence="6" id="KW-1185">Reference proteome</keyword>
<name>A0ABC9AJX6_9POAL</name>
<dbReference type="Gene3D" id="3.30.10.10">
    <property type="entry name" value="Trypsin Inhibitor V, subunit A"/>
    <property type="match status" value="1"/>
</dbReference>
<evidence type="ECO:0000256" key="2">
    <source>
        <dbReference type="ARBA" id="ARBA00022690"/>
    </source>
</evidence>